<dbReference type="GeneID" id="78276398"/>
<dbReference type="InterPro" id="IPR001360">
    <property type="entry name" value="Glyco_hydro_1"/>
</dbReference>
<reference evidence="7 8" key="1">
    <citation type="submission" date="2016-11" db="EMBL/GenBank/DDBJ databases">
        <title>Description of two novel members of the family Erysipelotrichaceae: Ileibacterium lipovorans gen. nov., sp. nov. and Dubosiella newyorkensis, gen. nov., sp. nov.</title>
        <authorList>
            <person name="Cox L.M."/>
            <person name="Sohn J."/>
            <person name="Tyrrell K.L."/>
            <person name="Citron D.M."/>
            <person name="Lawson P.A."/>
            <person name="Patel N.B."/>
            <person name="Iizumi T."/>
            <person name="Perez-Perez G.I."/>
            <person name="Goldstein E.J."/>
            <person name="Blaser M.J."/>
        </authorList>
    </citation>
    <scope>NUCLEOTIDE SEQUENCE [LARGE SCALE GENOMIC DNA]</scope>
    <source>
        <strain evidence="7 8">NYU-BL-A4</strain>
    </source>
</reference>
<evidence type="ECO:0000313" key="7">
    <source>
        <dbReference type="EMBL" id="OLU44339.1"/>
    </source>
</evidence>
<dbReference type="PROSITE" id="PS00572">
    <property type="entry name" value="GLYCOSYL_HYDROL_F1_1"/>
    <property type="match status" value="1"/>
</dbReference>
<name>A0A1U7NK09_9FIRM</name>
<dbReference type="GO" id="GO:0016052">
    <property type="term" value="P:carbohydrate catabolic process"/>
    <property type="evidence" value="ECO:0007669"/>
    <property type="project" value="TreeGrafter"/>
</dbReference>
<feature type="active site" description="Nucleophile" evidence="4">
    <location>
        <position position="358"/>
    </location>
</feature>
<evidence type="ECO:0000256" key="2">
    <source>
        <dbReference type="ARBA" id="ARBA00022801"/>
    </source>
</evidence>
<evidence type="ECO:0000256" key="5">
    <source>
        <dbReference type="RuleBase" id="RU003690"/>
    </source>
</evidence>
<dbReference type="OrthoDB" id="2339329at2"/>
<keyword evidence="3 6" id="KW-0326">Glycosidase</keyword>
<dbReference type="Pfam" id="PF00232">
    <property type="entry name" value="Glyco_hydro_1"/>
    <property type="match status" value="1"/>
</dbReference>
<dbReference type="AlphaFoldDB" id="A0A1U7NK09"/>
<dbReference type="PANTHER" id="PTHR10353">
    <property type="entry name" value="GLYCOSYL HYDROLASE"/>
    <property type="match status" value="1"/>
</dbReference>
<sequence length="454" mass="52336">MNKNQFLWGASTSAFQAEGAYLEDGKGLGTVDVRVVPEGIADTKIASDHYHHFEEDLLAMKELGLNVYRFSFSWSRIMPDGHTVNEKGLAFYDKIIDRCLEYGIEPLPTLYHFEMPQALVDKEGGWLSKSTIEAYASYAKTCFEQFKGKVKTWVTINEQLIASAASDLHGIHAQSEEESMKNMYQISFNMSIAEKKAMQILKQIDPESKIGPVCSIQIVYPNSCDPKDICASYDAEEMMMYSLLDMSVFGHYPKRYTSYLKARGWLPSVSKEEENLLKSIRPDFIGINYYFPLTVKAPGKDHDFSKLPPFWRSTLFEVTDNPYLEKSEWMPNGMDPMGLYLGIRKLYDRYRLPLIITENGMAYSDRLEDGKIHDSYRIDYLDAHIQKIKQAVEEGYPVFGYCPWSLIDLVSSHQGFGKRYGLIYVDRTDTDEKECARIPKDSYYWYRERIKKGL</sequence>
<protein>
    <submittedName>
        <fullName evidence="7">6-phospho-beta-glucosidase</fullName>
    </submittedName>
</protein>
<keyword evidence="2 6" id="KW-0378">Hydrolase</keyword>
<comment type="similarity">
    <text evidence="1 5">Belongs to the glycosyl hydrolase 1 family.</text>
</comment>
<dbReference type="Gene3D" id="3.20.20.80">
    <property type="entry name" value="Glycosidases"/>
    <property type="match status" value="1"/>
</dbReference>
<evidence type="ECO:0000256" key="6">
    <source>
        <dbReference type="RuleBase" id="RU004468"/>
    </source>
</evidence>
<accession>A0A1U7NK09</accession>
<evidence type="ECO:0000256" key="1">
    <source>
        <dbReference type="ARBA" id="ARBA00010838"/>
    </source>
</evidence>
<evidence type="ECO:0000256" key="3">
    <source>
        <dbReference type="ARBA" id="ARBA00023295"/>
    </source>
</evidence>
<comment type="caution">
    <text evidence="7">The sequence shown here is derived from an EMBL/GenBank/DDBJ whole genome shotgun (WGS) entry which is preliminary data.</text>
</comment>
<dbReference type="SUPFAM" id="SSF51445">
    <property type="entry name" value="(Trans)glycosidases"/>
    <property type="match status" value="1"/>
</dbReference>
<keyword evidence="8" id="KW-1185">Reference proteome</keyword>
<dbReference type="STRING" id="1862672.BO225_10660"/>
<dbReference type="PRINTS" id="PR00131">
    <property type="entry name" value="GLHYDRLASE1"/>
</dbReference>
<dbReference type="InterPro" id="IPR033132">
    <property type="entry name" value="GH_1_N_CS"/>
</dbReference>
<evidence type="ECO:0000313" key="8">
    <source>
        <dbReference type="Proteomes" id="UP000186705"/>
    </source>
</evidence>
<organism evidence="7 8">
    <name type="scientific">Dubosiella newyorkensis</name>
    <dbReference type="NCBI Taxonomy" id="1862672"/>
    <lineage>
        <taxon>Bacteria</taxon>
        <taxon>Bacillati</taxon>
        <taxon>Bacillota</taxon>
        <taxon>Erysipelotrichia</taxon>
        <taxon>Erysipelotrichales</taxon>
        <taxon>Erysipelotrichaceae</taxon>
        <taxon>Dubosiella</taxon>
    </lineage>
</organism>
<dbReference type="RefSeq" id="WP_076342228.1">
    <property type="nucleotide sequence ID" value="NZ_CAPDDE010000012.1"/>
</dbReference>
<gene>
    <name evidence="7" type="ORF">BO225_10660</name>
</gene>
<dbReference type="GO" id="GO:0005829">
    <property type="term" value="C:cytosol"/>
    <property type="evidence" value="ECO:0007669"/>
    <property type="project" value="TreeGrafter"/>
</dbReference>
<proteinExistence type="inferred from homology"/>
<dbReference type="PROSITE" id="PS00653">
    <property type="entry name" value="GLYCOSYL_HYDROL_F1_2"/>
    <property type="match status" value="1"/>
</dbReference>
<evidence type="ECO:0000256" key="4">
    <source>
        <dbReference type="PROSITE-ProRule" id="PRU10055"/>
    </source>
</evidence>
<dbReference type="GO" id="GO:0008422">
    <property type="term" value="F:beta-glucosidase activity"/>
    <property type="evidence" value="ECO:0007669"/>
    <property type="project" value="TreeGrafter"/>
</dbReference>
<dbReference type="InterPro" id="IPR017853">
    <property type="entry name" value="GH"/>
</dbReference>
<dbReference type="FunFam" id="3.20.20.80:FF:000004">
    <property type="entry name" value="Beta-glucosidase 6-phospho-beta-glucosidase"/>
    <property type="match status" value="1"/>
</dbReference>
<dbReference type="Proteomes" id="UP000186705">
    <property type="component" value="Unassembled WGS sequence"/>
</dbReference>
<dbReference type="InterPro" id="IPR018120">
    <property type="entry name" value="Glyco_hydro_1_AS"/>
</dbReference>
<dbReference type="EMBL" id="MPKA01000113">
    <property type="protein sequence ID" value="OLU44339.1"/>
    <property type="molecule type" value="Genomic_DNA"/>
</dbReference>
<dbReference type="PANTHER" id="PTHR10353:SF136">
    <property type="entry name" value="ARYL-PHOSPHO-BETA-D-GLUCOSIDASE BGLC"/>
    <property type="match status" value="1"/>
</dbReference>